<comment type="caution">
    <text evidence="2">The sequence shown here is derived from an EMBL/GenBank/DDBJ whole genome shotgun (WGS) entry which is preliminary data.</text>
</comment>
<dbReference type="InterPro" id="IPR051678">
    <property type="entry name" value="AGP_Transferase"/>
</dbReference>
<dbReference type="Gene3D" id="3.30.200.20">
    <property type="entry name" value="Phosphorylase Kinase, domain 1"/>
    <property type="match status" value="1"/>
</dbReference>
<dbReference type="Pfam" id="PF01636">
    <property type="entry name" value="APH"/>
    <property type="match status" value="1"/>
</dbReference>
<evidence type="ECO:0000313" key="3">
    <source>
        <dbReference type="Proteomes" id="UP001500394"/>
    </source>
</evidence>
<reference evidence="3" key="1">
    <citation type="journal article" date="2019" name="Int. J. Syst. Evol. Microbiol.">
        <title>The Global Catalogue of Microorganisms (GCM) 10K type strain sequencing project: providing services to taxonomists for standard genome sequencing and annotation.</title>
        <authorList>
            <consortium name="The Broad Institute Genomics Platform"/>
            <consortium name="The Broad Institute Genome Sequencing Center for Infectious Disease"/>
            <person name="Wu L."/>
            <person name="Ma J."/>
        </authorList>
    </citation>
    <scope>NUCLEOTIDE SEQUENCE [LARGE SCALE GENOMIC DNA]</scope>
    <source>
        <strain evidence="3">JCM 17858</strain>
    </source>
</reference>
<proteinExistence type="predicted"/>
<dbReference type="InterPro" id="IPR011009">
    <property type="entry name" value="Kinase-like_dom_sf"/>
</dbReference>
<name>A0ABP8QXT5_9SPHI</name>
<feature type="domain" description="Aminoglycoside phosphotransferase" evidence="1">
    <location>
        <begin position="24"/>
        <end position="255"/>
    </location>
</feature>
<dbReference type="Proteomes" id="UP001500394">
    <property type="component" value="Unassembled WGS sequence"/>
</dbReference>
<sequence length="294" mass="33596">MKTKEIIEIAEKHGLLLNEEMSFNNMGIDFQVGFAKDRNGQQWVLRLPRRKNLIDQIRTEKNILELVSQYLSIQVPDWKIATDELIAYPLLEGKPALTYDPVSYEVTWHMDKNGECYMDSLAKILVEIHSIPVEEVEKRQLKVLTPDQSRKEISDRLALVKSELGINQELEKRYLQWLDNDRLWPTFNRFIHGDLYAGHILIFPNGKISGVIDWTTAHVSDIAQDFSGHLTVFGEQSLKSLITAYQQQGGLIWDALYDQAVERAAAAPLAYGFFAISIQDDNHIKAAKTQLGSL</sequence>
<evidence type="ECO:0000313" key="2">
    <source>
        <dbReference type="EMBL" id="GAA4512718.1"/>
    </source>
</evidence>
<evidence type="ECO:0000259" key="1">
    <source>
        <dbReference type="Pfam" id="PF01636"/>
    </source>
</evidence>
<accession>A0ABP8QXT5</accession>
<keyword evidence="3" id="KW-1185">Reference proteome</keyword>
<dbReference type="RefSeq" id="WP_345064837.1">
    <property type="nucleotide sequence ID" value="NZ_BAABGR010000006.1"/>
</dbReference>
<dbReference type="InterPro" id="IPR002575">
    <property type="entry name" value="Aminoglycoside_PTrfase"/>
</dbReference>
<dbReference type="PANTHER" id="PTHR21310">
    <property type="entry name" value="AMINOGLYCOSIDE PHOSPHOTRANSFERASE-RELATED-RELATED"/>
    <property type="match status" value="1"/>
</dbReference>
<dbReference type="Gene3D" id="3.90.1200.10">
    <property type="match status" value="1"/>
</dbReference>
<dbReference type="SUPFAM" id="SSF56112">
    <property type="entry name" value="Protein kinase-like (PK-like)"/>
    <property type="match status" value="1"/>
</dbReference>
<organism evidence="2 3">
    <name type="scientific">Sphingobacterium thermophilum</name>
    <dbReference type="NCBI Taxonomy" id="768534"/>
    <lineage>
        <taxon>Bacteria</taxon>
        <taxon>Pseudomonadati</taxon>
        <taxon>Bacteroidota</taxon>
        <taxon>Sphingobacteriia</taxon>
        <taxon>Sphingobacteriales</taxon>
        <taxon>Sphingobacteriaceae</taxon>
        <taxon>Sphingobacterium</taxon>
    </lineage>
</organism>
<dbReference type="CDD" id="cd05152">
    <property type="entry name" value="MPH2"/>
    <property type="match status" value="1"/>
</dbReference>
<gene>
    <name evidence="2" type="ORF">GCM10023173_07260</name>
</gene>
<dbReference type="PANTHER" id="PTHR21310:SF15">
    <property type="entry name" value="AMINOGLYCOSIDE PHOSPHOTRANSFERASE DOMAIN-CONTAINING PROTEIN"/>
    <property type="match status" value="1"/>
</dbReference>
<protein>
    <submittedName>
        <fullName evidence="2">Mph(B) family macrolide 2'-phosphotransferase</fullName>
    </submittedName>
</protein>
<dbReference type="EMBL" id="BAABGR010000006">
    <property type="protein sequence ID" value="GAA4512718.1"/>
    <property type="molecule type" value="Genomic_DNA"/>
</dbReference>